<dbReference type="Proteomes" id="UP000540787">
    <property type="component" value="Unassembled WGS sequence"/>
</dbReference>
<proteinExistence type="predicted"/>
<dbReference type="EMBL" id="JACHBX010000004">
    <property type="protein sequence ID" value="MBB6135765.1"/>
    <property type="molecule type" value="Genomic_DNA"/>
</dbReference>
<feature type="chain" id="PRO_5030535435" description="FecR protein domain-containing protein" evidence="2">
    <location>
        <begin position="20"/>
        <end position="466"/>
    </location>
</feature>
<keyword evidence="5" id="KW-1185">Reference proteome</keyword>
<dbReference type="AlphaFoldDB" id="A0A7W9X3E2"/>
<evidence type="ECO:0000313" key="4">
    <source>
        <dbReference type="EMBL" id="MBB6135765.1"/>
    </source>
</evidence>
<keyword evidence="2" id="KW-0732">Signal</keyword>
<feature type="compositionally biased region" description="Pro residues" evidence="1">
    <location>
        <begin position="247"/>
        <end position="257"/>
    </location>
</feature>
<evidence type="ECO:0000259" key="3">
    <source>
        <dbReference type="Pfam" id="PF04773"/>
    </source>
</evidence>
<evidence type="ECO:0000313" key="5">
    <source>
        <dbReference type="Proteomes" id="UP000540787"/>
    </source>
</evidence>
<evidence type="ECO:0000256" key="1">
    <source>
        <dbReference type="SAM" id="MobiDB-lite"/>
    </source>
</evidence>
<dbReference type="Pfam" id="PF04773">
    <property type="entry name" value="FecR"/>
    <property type="match status" value="1"/>
</dbReference>
<protein>
    <recommendedName>
        <fullName evidence="3">FecR protein domain-containing protein</fullName>
    </recommendedName>
</protein>
<dbReference type="RefSeq" id="WP_183556407.1">
    <property type="nucleotide sequence ID" value="NZ_JACHBX010000004.1"/>
</dbReference>
<evidence type="ECO:0000256" key="2">
    <source>
        <dbReference type="SAM" id="SignalP"/>
    </source>
</evidence>
<reference evidence="4 5" key="1">
    <citation type="submission" date="2020-08" db="EMBL/GenBank/DDBJ databases">
        <title>The Agave Microbiome: Exploring the role of microbial communities in plant adaptations to desert environments.</title>
        <authorList>
            <person name="Partida-Martinez L.P."/>
        </authorList>
    </citation>
    <scope>NUCLEOTIDE SEQUENCE [LARGE SCALE GENOMIC DNA]</scope>
    <source>
        <strain evidence="4 5">AT3.2</strain>
    </source>
</reference>
<accession>A0A7W9X3E2</accession>
<name>A0A7W9X3E2_9BURK</name>
<feature type="signal peptide" evidence="2">
    <location>
        <begin position="1"/>
        <end position="19"/>
    </location>
</feature>
<organism evidence="4 5">
    <name type="scientific">Massilia aurea</name>
    <dbReference type="NCBI Taxonomy" id="373040"/>
    <lineage>
        <taxon>Bacteria</taxon>
        <taxon>Pseudomonadati</taxon>
        <taxon>Pseudomonadota</taxon>
        <taxon>Betaproteobacteria</taxon>
        <taxon>Burkholderiales</taxon>
        <taxon>Oxalobacteraceae</taxon>
        <taxon>Telluria group</taxon>
        <taxon>Massilia</taxon>
    </lineage>
</organism>
<comment type="caution">
    <text evidence="4">The sequence shown here is derived from an EMBL/GenBank/DDBJ whole genome shotgun (WGS) entry which is preliminary data.</text>
</comment>
<feature type="region of interest" description="Disordered" evidence="1">
    <location>
        <begin position="190"/>
        <end position="225"/>
    </location>
</feature>
<gene>
    <name evidence="4" type="ORF">HD842_003932</name>
</gene>
<dbReference type="InterPro" id="IPR006860">
    <property type="entry name" value="FecR"/>
</dbReference>
<dbReference type="PANTHER" id="PTHR38731:SF3">
    <property type="entry name" value="BLL6125 PROTEIN"/>
    <property type="match status" value="1"/>
</dbReference>
<dbReference type="PANTHER" id="PTHR38731">
    <property type="entry name" value="LIPL45-RELATED LIPOPROTEIN-RELATED"/>
    <property type="match status" value="1"/>
</dbReference>
<sequence>MHKLLVIATLACSAQFAHAAEAGKIIFVAGAAQSDGRPATQGAPVEEGQMLTTGVDGYIYVKTADNGLFILRPQTKARIVTYHIDQQNPANTKVKFELISGTARSRSGDAVKQARQNFRFNTPVAAIGVRGTDFTVVTDDDTSRVSVFSGGVVVSGFASGCRPEGGGPCEGTASRELNATQRGQLLQVTRGQAAPQVLSAGPSGSETGAPARSDEPVVKNGGAGDSKVTVEAAKNAGINEAISKNLPPSPSPSPSPSPGGVTDPVVVVPPVVEPPAVVVPPVITPPIQPPVAVLPEQRVVWGRWQAVNGLPPAFDYAGQHASSERIALNGYFALFRTPGAEYVTPNNGAVGFTIRGSEAYVITEYGSGIITTSSAQLRNGFLNIDFGKRSFATSVDVITDANVVNMRGEGIVSGSGYLSGDSGGRHGYLNVQGLLSNERGSSASAATIFDGRMDERRTVNGAATWR</sequence>
<dbReference type="Gene3D" id="2.60.120.1440">
    <property type="match status" value="1"/>
</dbReference>
<feature type="domain" description="FecR protein" evidence="3">
    <location>
        <begin position="51"/>
        <end position="152"/>
    </location>
</feature>
<feature type="region of interest" description="Disordered" evidence="1">
    <location>
        <begin position="240"/>
        <end position="261"/>
    </location>
</feature>